<keyword evidence="9" id="KW-1185">Reference proteome</keyword>
<evidence type="ECO:0000313" key="8">
    <source>
        <dbReference type="EMBL" id="AEH10428.1"/>
    </source>
</evidence>
<evidence type="ECO:0000256" key="7">
    <source>
        <dbReference type="HAMAP-Rule" id="MF_01007"/>
    </source>
</evidence>
<feature type="binding site" evidence="7">
    <location>
        <position position="100"/>
    </location>
    <ligand>
        <name>S-adenosyl-L-methionine</name>
        <dbReference type="ChEBI" id="CHEBI:59789"/>
    </ligand>
</feature>
<keyword evidence="4 7" id="KW-0489">Methyltransferase</keyword>
<dbReference type="PANTHER" id="PTHR11265">
    <property type="entry name" value="S-ADENOSYL-METHYLTRANSFERASE MRAW"/>
    <property type="match status" value="1"/>
</dbReference>
<gene>
    <name evidence="7" type="primary">rsmH</name>
    <name evidence="8" type="ordered locus">FsymDg_3119</name>
</gene>
<dbReference type="SUPFAM" id="SSF53335">
    <property type="entry name" value="S-adenosyl-L-methionine-dependent methyltransferases"/>
    <property type="match status" value="1"/>
</dbReference>
<keyword evidence="5 7" id="KW-0808">Transferase</keyword>
<dbReference type="PANTHER" id="PTHR11265:SF0">
    <property type="entry name" value="12S RRNA N4-METHYLCYTIDINE METHYLTRANSFERASE"/>
    <property type="match status" value="1"/>
</dbReference>
<dbReference type="InterPro" id="IPR029063">
    <property type="entry name" value="SAM-dependent_MTases_sf"/>
</dbReference>
<dbReference type="GO" id="GO:0070475">
    <property type="term" value="P:rRNA base methylation"/>
    <property type="evidence" value="ECO:0007669"/>
    <property type="project" value="UniProtKB-UniRule"/>
</dbReference>
<feature type="binding site" evidence="7">
    <location>
        <position position="73"/>
    </location>
    <ligand>
        <name>S-adenosyl-L-methionine</name>
        <dbReference type="ChEBI" id="CHEBI:59789"/>
    </ligand>
</feature>
<keyword evidence="6 7" id="KW-0949">S-adenosyl-L-methionine</keyword>
<dbReference type="GO" id="GO:0071424">
    <property type="term" value="F:rRNA (cytosine-N4-)-methyltransferase activity"/>
    <property type="evidence" value="ECO:0007669"/>
    <property type="project" value="UniProtKB-UniRule"/>
</dbReference>
<dbReference type="NCBIfam" id="TIGR00006">
    <property type="entry name" value="16S rRNA (cytosine(1402)-N(4))-methyltransferase RsmH"/>
    <property type="match status" value="1"/>
</dbReference>
<comment type="catalytic activity">
    <reaction evidence="7">
        <text>cytidine(1402) in 16S rRNA + S-adenosyl-L-methionine = N(4)-methylcytidine(1402) in 16S rRNA + S-adenosyl-L-homocysteine + H(+)</text>
        <dbReference type="Rhea" id="RHEA:42928"/>
        <dbReference type="Rhea" id="RHEA-COMP:10286"/>
        <dbReference type="Rhea" id="RHEA-COMP:10287"/>
        <dbReference type="ChEBI" id="CHEBI:15378"/>
        <dbReference type="ChEBI" id="CHEBI:57856"/>
        <dbReference type="ChEBI" id="CHEBI:59789"/>
        <dbReference type="ChEBI" id="CHEBI:74506"/>
        <dbReference type="ChEBI" id="CHEBI:82748"/>
        <dbReference type="EC" id="2.1.1.199"/>
    </reaction>
</comment>
<evidence type="ECO:0000313" key="9">
    <source>
        <dbReference type="Proteomes" id="UP000001549"/>
    </source>
</evidence>
<comment type="similarity">
    <text evidence="1 7">Belongs to the methyltransferase superfamily. RsmH family.</text>
</comment>
<dbReference type="Gene3D" id="1.10.150.170">
    <property type="entry name" value="Putative methyltransferase TM0872, insert domain"/>
    <property type="match status" value="1"/>
</dbReference>
<comment type="function">
    <text evidence="7">Specifically methylates the N4 position of cytidine in position 1402 (C1402) of 16S rRNA.</text>
</comment>
<organism evidence="8 9">
    <name type="scientific">Candidatus Protofrankia datiscae</name>
    <dbReference type="NCBI Taxonomy" id="2716812"/>
    <lineage>
        <taxon>Bacteria</taxon>
        <taxon>Bacillati</taxon>
        <taxon>Actinomycetota</taxon>
        <taxon>Actinomycetes</taxon>
        <taxon>Frankiales</taxon>
        <taxon>Frankiaceae</taxon>
        <taxon>Protofrankia</taxon>
    </lineage>
</organism>
<dbReference type="EC" id="2.1.1.199" evidence="7"/>
<name>F8AYC5_9ACTN</name>
<dbReference type="EMBL" id="CP002801">
    <property type="protein sequence ID" value="AEH10428.1"/>
    <property type="molecule type" value="Genomic_DNA"/>
</dbReference>
<dbReference type="Pfam" id="PF01795">
    <property type="entry name" value="Methyltransf_5"/>
    <property type="match status" value="1"/>
</dbReference>
<evidence type="ECO:0000256" key="6">
    <source>
        <dbReference type="ARBA" id="ARBA00022691"/>
    </source>
</evidence>
<evidence type="ECO:0000256" key="3">
    <source>
        <dbReference type="ARBA" id="ARBA00022552"/>
    </source>
</evidence>
<comment type="subcellular location">
    <subcellularLocation>
        <location evidence="7">Cytoplasm</location>
    </subcellularLocation>
</comment>
<feature type="binding site" evidence="7">
    <location>
        <position position="128"/>
    </location>
    <ligand>
        <name>S-adenosyl-L-methionine</name>
        <dbReference type="ChEBI" id="CHEBI:59789"/>
    </ligand>
</feature>
<dbReference type="STRING" id="656024.FsymDg_3119"/>
<dbReference type="KEGG" id="fsy:FsymDg_3119"/>
<keyword evidence="2 7" id="KW-0963">Cytoplasm</keyword>
<dbReference type="Gene3D" id="3.40.50.150">
    <property type="entry name" value="Vaccinia Virus protein VP39"/>
    <property type="match status" value="1"/>
</dbReference>
<dbReference type="HAMAP" id="MF_01007">
    <property type="entry name" value="16SrRNA_methyltr_H"/>
    <property type="match status" value="1"/>
</dbReference>
<dbReference type="SUPFAM" id="SSF81799">
    <property type="entry name" value="Putative methyltransferase TM0872, insert domain"/>
    <property type="match status" value="1"/>
</dbReference>
<evidence type="ECO:0000256" key="5">
    <source>
        <dbReference type="ARBA" id="ARBA00022679"/>
    </source>
</evidence>
<feature type="binding site" evidence="7">
    <location>
        <position position="121"/>
    </location>
    <ligand>
        <name>S-adenosyl-L-methionine</name>
        <dbReference type="ChEBI" id="CHEBI:59789"/>
    </ligand>
</feature>
<sequence>MNRIFPAARFTKPFEEVEVEATHTPVLSDRVVALLAPALLRPEAVLVDATVGLAGHASALLDACPTARLIGLDRDPQALEHSRARLADRADRATLVHAVYDQLPTVLDALGLTEVHGVLFDLGVSSLQLDSDERGFSYSRDAPLDMRMDPGRGRTAADVVNTYDADELTRILRHYGEERFARRIASAVVAERAREPFVSSARLADLVRRTIPAATRRNGGNPAKRTFQALRIEVNGELEALARALPAALDALAVGGRLVVLAYHSLEDRMVKRAFAARVRPDVPPDLPVIPPDAAPTMRWLTRGGETPSADEVAANPRASAAKLRAVERIAPPSGTSGIFGAFGTPGPAGPGGAAGGAA</sequence>
<dbReference type="eggNOG" id="COG0275">
    <property type="taxonomic scope" value="Bacteria"/>
</dbReference>
<accession>F8AYC5</accession>
<dbReference type="InterPro" id="IPR002903">
    <property type="entry name" value="RsmH"/>
</dbReference>
<proteinExistence type="inferred from homology"/>
<dbReference type="PIRSF" id="PIRSF004486">
    <property type="entry name" value="MraW"/>
    <property type="match status" value="1"/>
</dbReference>
<dbReference type="HOGENOM" id="CLU_038422_0_0_11"/>
<dbReference type="FunFam" id="1.10.150.170:FF:000001">
    <property type="entry name" value="Ribosomal RNA small subunit methyltransferase H"/>
    <property type="match status" value="1"/>
</dbReference>
<dbReference type="AlphaFoldDB" id="F8AYC5"/>
<dbReference type="Proteomes" id="UP000001549">
    <property type="component" value="Chromosome"/>
</dbReference>
<feature type="binding site" evidence="7">
    <location>
        <begin position="54"/>
        <end position="56"/>
    </location>
    <ligand>
        <name>S-adenosyl-L-methionine</name>
        <dbReference type="ChEBI" id="CHEBI:59789"/>
    </ligand>
</feature>
<evidence type="ECO:0000256" key="4">
    <source>
        <dbReference type="ARBA" id="ARBA00022603"/>
    </source>
</evidence>
<protein>
    <recommendedName>
        <fullName evidence="7">Ribosomal RNA small subunit methyltransferase H</fullName>
        <ecNumber evidence="7">2.1.1.199</ecNumber>
    </recommendedName>
    <alternativeName>
        <fullName evidence="7">16S rRNA m(4)C1402 methyltransferase</fullName>
    </alternativeName>
    <alternativeName>
        <fullName evidence="7">rRNA (cytosine-N(4)-)-methyltransferase RsmH</fullName>
    </alternativeName>
</protein>
<reference evidence="8 9" key="1">
    <citation type="submission" date="2011-05" db="EMBL/GenBank/DDBJ databases">
        <title>Complete sequence of chromosome of Frankia symbiont of Datisca glomerata.</title>
        <authorList>
            <consortium name="US DOE Joint Genome Institute"/>
            <person name="Lucas S."/>
            <person name="Han J."/>
            <person name="Lapidus A."/>
            <person name="Cheng J.-F."/>
            <person name="Goodwin L."/>
            <person name="Pitluck S."/>
            <person name="Peters L."/>
            <person name="Mikhailova N."/>
            <person name="Chertkov O."/>
            <person name="Teshima H."/>
            <person name="Han C."/>
            <person name="Tapia R."/>
            <person name="Land M."/>
            <person name="Hauser L."/>
            <person name="Kyrpides N."/>
            <person name="Ivanova N."/>
            <person name="Pagani I."/>
            <person name="Berry A."/>
            <person name="Pawlowski K."/>
            <person name="Persson T."/>
            <person name="Vanden Heuvel B."/>
            <person name="Benson D."/>
            <person name="Woyke T."/>
        </authorList>
    </citation>
    <scope>NUCLEOTIDE SEQUENCE [LARGE SCALE GENOMIC DNA]</scope>
    <source>
        <strain evidence="9">4085684</strain>
    </source>
</reference>
<dbReference type="InterPro" id="IPR023397">
    <property type="entry name" value="SAM-dep_MeTrfase_MraW_recog"/>
</dbReference>
<evidence type="ECO:0000256" key="1">
    <source>
        <dbReference type="ARBA" id="ARBA00010396"/>
    </source>
</evidence>
<keyword evidence="3 7" id="KW-0698">rRNA processing</keyword>
<dbReference type="GO" id="GO:0005737">
    <property type="term" value="C:cytoplasm"/>
    <property type="evidence" value="ECO:0007669"/>
    <property type="project" value="UniProtKB-SubCell"/>
</dbReference>
<evidence type="ECO:0000256" key="2">
    <source>
        <dbReference type="ARBA" id="ARBA00022490"/>
    </source>
</evidence>